<evidence type="ECO:0000313" key="2">
    <source>
        <dbReference type="Proteomes" id="UP000271889"/>
    </source>
</evidence>
<dbReference type="AlphaFoldDB" id="A0A3P7PYG2"/>
<reference evidence="1 2" key="1">
    <citation type="submission" date="2018-11" db="EMBL/GenBank/DDBJ databases">
        <authorList>
            <consortium name="Pathogen Informatics"/>
        </authorList>
    </citation>
    <scope>NUCLEOTIDE SEQUENCE [LARGE SCALE GENOMIC DNA]</scope>
</reference>
<accession>A0A3P7PYG2</accession>
<evidence type="ECO:0000313" key="1">
    <source>
        <dbReference type="EMBL" id="VDN23146.1"/>
    </source>
</evidence>
<proteinExistence type="predicted"/>
<dbReference type="EMBL" id="UYRV01107188">
    <property type="protein sequence ID" value="VDN23146.1"/>
    <property type="molecule type" value="Genomic_DNA"/>
</dbReference>
<keyword evidence="2" id="KW-1185">Reference proteome</keyword>
<organism evidence="1 2">
    <name type="scientific">Cylicostephanus goldi</name>
    <name type="common">Nematode worm</name>
    <dbReference type="NCBI Taxonomy" id="71465"/>
    <lineage>
        <taxon>Eukaryota</taxon>
        <taxon>Metazoa</taxon>
        <taxon>Ecdysozoa</taxon>
        <taxon>Nematoda</taxon>
        <taxon>Chromadorea</taxon>
        <taxon>Rhabditida</taxon>
        <taxon>Rhabditina</taxon>
        <taxon>Rhabditomorpha</taxon>
        <taxon>Strongyloidea</taxon>
        <taxon>Strongylidae</taxon>
        <taxon>Cylicostephanus</taxon>
    </lineage>
</organism>
<name>A0A3P7PYG2_CYLGO</name>
<sequence length="222" mass="24465">MITVGMWTGPLPPAKPCAECGPLRKEVQELLKRLAIAEAKPTVFSISTATDEVEKVDAASGHTVHFCTTATETQKSETIDSGSDAQRIDTNTTECQTSPVATMMAEVGVDAEPPIMVDALLQTDEQARAHFGVNTDEVQETKVETSEQATVTDEFEKAASVDRETMTTRTYYRNIPVQTDAPEVEEAQEVRVIILNVLDNNMNLKCLKDVRFCQPCLDMRHT</sequence>
<gene>
    <name evidence="1" type="ORF">CGOC_LOCUS9504</name>
</gene>
<protein>
    <submittedName>
        <fullName evidence="1">Uncharacterized protein</fullName>
    </submittedName>
</protein>
<dbReference type="Proteomes" id="UP000271889">
    <property type="component" value="Unassembled WGS sequence"/>
</dbReference>